<dbReference type="SUPFAM" id="SSF143034">
    <property type="entry name" value="L35p-like"/>
    <property type="match status" value="1"/>
</dbReference>
<name>A0A9Q7AK03_9BACT</name>
<comment type="similarity">
    <text evidence="1 5 6">Belongs to the bacterial ribosomal protein bL35 family.</text>
</comment>
<protein>
    <recommendedName>
        <fullName evidence="4 5">Large ribosomal subunit protein bL35</fullName>
    </recommendedName>
</protein>
<keyword evidence="3 5" id="KW-0687">Ribonucleoprotein</keyword>
<dbReference type="HAMAP" id="MF_00514">
    <property type="entry name" value="Ribosomal_bL35"/>
    <property type="match status" value="1"/>
</dbReference>
<dbReference type="Proteomes" id="UP000671879">
    <property type="component" value="Chromosome"/>
</dbReference>
<evidence type="ECO:0000256" key="2">
    <source>
        <dbReference type="ARBA" id="ARBA00022980"/>
    </source>
</evidence>
<keyword evidence="8" id="KW-1185">Reference proteome</keyword>
<dbReference type="PANTHER" id="PTHR33343:SF1">
    <property type="entry name" value="LARGE RIBOSOMAL SUBUNIT PROTEIN BL35M"/>
    <property type="match status" value="1"/>
</dbReference>
<evidence type="ECO:0000256" key="4">
    <source>
        <dbReference type="ARBA" id="ARBA00071664"/>
    </source>
</evidence>
<dbReference type="AlphaFoldDB" id="A0A9Q7AK03"/>
<dbReference type="InterPro" id="IPR037229">
    <property type="entry name" value="Ribosomal_bL35_sf"/>
</dbReference>
<dbReference type="InterPro" id="IPR021137">
    <property type="entry name" value="Ribosomal_bL35-like"/>
</dbReference>
<dbReference type="Gene3D" id="4.10.410.60">
    <property type="match status" value="1"/>
</dbReference>
<organism evidence="7 8">
    <name type="scientific">Aminithiophilus ramosus</name>
    <dbReference type="NCBI Taxonomy" id="3029084"/>
    <lineage>
        <taxon>Bacteria</taxon>
        <taxon>Thermotogati</taxon>
        <taxon>Synergistota</taxon>
        <taxon>Synergistia</taxon>
        <taxon>Synergistales</taxon>
        <taxon>Aminithiophilaceae</taxon>
        <taxon>Aminithiophilus</taxon>
    </lineage>
</organism>
<dbReference type="PRINTS" id="PR00064">
    <property type="entry name" value="RIBOSOMALL35"/>
</dbReference>
<dbReference type="KEGG" id="aram:KAR29_08070"/>
<dbReference type="RefSeq" id="WP_274372495.1">
    <property type="nucleotide sequence ID" value="NZ_CP072943.1"/>
</dbReference>
<dbReference type="Pfam" id="PF01632">
    <property type="entry name" value="Ribosomal_L35p"/>
    <property type="match status" value="1"/>
</dbReference>
<sequence length="65" mass="7390">MPKMKTHSATKKRFRLTGGGKVVYQKSGRRHLTGHKGASRIRRLRQQGVLTETLTRTVKTLLPYA</sequence>
<dbReference type="PANTHER" id="PTHR33343">
    <property type="entry name" value="54S RIBOSOMAL PROTEIN BL35M"/>
    <property type="match status" value="1"/>
</dbReference>
<evidence type="ECO:0000256" key="5">
    <source>
        <dbReference type="HAMAP-Rule" id="MF_00514"/>
    </source>
</evidence>
<dbReference type="GO" id="GO:0022625">
    <property type="term" value="C:cytosolic large ribosomal subunit"/>
    <property type="evidence" value="ECO:0007669"/>
    <property type="project" value="TreeGrafter"/>
</dbReference>
<proteinExistence type="inferred from homology"/>
<keyword evidence="2 5" id="KW-0689">Ribosomal protein</keyword>
<dbReference type="FunFam" id="4.10.410.60:FF:000001">
    <property type="entry name" value="50S ribosomal protein L35"/>
    <property type="match status" value="1"/>
</dbReference>
<dbReference type="InterPro" id="IPR001706">
    <property type="entry name" value="Ribosomal_bL35"/>
</dbReference>
<evidence type="ECO:0000313" key="7">
    <source>
        <dbReference type="EMBL" id="QTX31342.1"/>
    </source>
</evidence>
<evidence type="ECO:0000256" key="3">
    <source>
        <dbReference type="ARBA" id="ARBA00023274"/>
    </source>
</evidence>
<evidence type="ECO:0000256" key="1">
    <source>
        <dbReference type="ARBA" id="ARBA00006598"/>
    </source>
</evidence>
<dbReference type="GO" id="GO:0006412">
    <property type="term" value="P:translation"/>
    <property type="evidence" value="ECO:0007669"/>
    <property type="project" value="UniProtKB-UniRule"/>
</dbReference>
<evidence type="ECO:0000313" key="8">
    <source>
        <dbReference type="Proteomes" id="UP000671879"/>
    </source>
</evidence>
<reference evidence="8" key="1">
    <citation type="submission" date="2021-04" db="EMBL/GenBank/DDBJ databases">
        <title>A novel Synergistetes isolate from a pyrite-forming mixed culture.</title>
        <authorList>
            <person name="Bunk B."/>
            <person name="Sproer C."/>
            <person name="Spring S."/>
            <person name="Pester M."/>
        </authorList>
    </citation>
    <scope>NUCLEOTIDE SEQUENCE [LARGE SCALE GENOMIC DNA]</scope>
    <source>
        <strain evidence="8">J.5.4.2-T.3.5.2</strain>
    </source>
</reference>
<dbReference type="GO" id="GO:0003735">
    <property type="term" value="F:structural constituent of ribosome"/>
    <property type="evidence" value="ECO:0007669"/>
    <property type="project" value="InterPro"/>
</dbReference>
<dbReference type="NCBIfam" id="TIGR00001">
    <property type="entry name" value="rpmI_bact"/>
    <property type="match status" value="1"/>
</dbReference>
<accession>A0A9Q7AK03</accession>
<evidence type="ECO:0000256" key="6">
    <source>
        <dbReference type="RuleBase" id="RU000568"/>
    </source>
</evidence>
<dbReference type="EMBL" id="CP072943">
    <property type="protein sequence ID" value="QTX31342.1"/>
    <property type="molecule type" value="Genomic_DNA"/>
</dbReference>
<gene>
    <name evidence="5 7" type="primary">rpmI</name>
    <name evidence="7" type="ORF">KAR29_08070</name>
</gene>